<dbReference type="STRING" id="1855823.MCCS_00500"/>
<proteinExistence type="predicted"/>
<name>A0A0D6DR68_9STAP</name>
<dbReference type="RefSeq" id="WP_086041451.1">
    <property type="nucleotide sequence ID" value="NZ_CBCRZA010000009.1"/>
</dbReference>
<reference evidence="1" key="3">
    <citation type="submission" date="2017-04" db="EMBL/GenBank/DDBJ databases">
        <authorList>
            <person name="Afonso C.L."/>
            <person name="Miller P.J."/>
            <person name="Scott M.A."/>
            <person name="Spackman E."/>
            <person name="Goraichik I."/>
            <person name="Dimitrov K.M."/>
            <person name="Suarez D.L."/>
            <person name="Swayne D.E."/>
        </authorList>
    </citation>
    <scope>NUCLEOTIDE SEQUENCE</scope>
    <source>
        <strain evidence="1">KM45013</strain>
    </source>
</reference>
<evidence type="ECO:0000313" key="2">
    <source>
        <dbReference type="EMBL" id="CDO67642.1"/>
    </source>
</evidence>
<reference evidence="1 3" key="2">
    <citation type="journal article" date="2017" name="Int. J. Syst. Evol. Microbiol.">
        <title>Macrococcus canis sp. nov., a skin bacterium associated with infections in dogs.</title>
        <authorList>
            <person name="Gobeli Brawand S."/>
            <person name="Cotting K."/>
            <person name="Gomez-Sanz E."/>
            <person name="Collaud A."/>
            <person name="Thomann A."/>
            <person name="Brodard I."/>
            <person name="Rodriguez-Campos S."/>
            <person name="Strauss C."/>
            <person name="Perreten V."/>
        </authorList>
    </citation>
    <scope>NUCLEOTIDE SEQUENCE [LARGE SCALE GENOMIC DNA]</scope>
    <source>
        <strain evidence="1 3">KM45013</strain>
    </source>
</reference>
<dbReference type="EMBL" id="HG970732">
    <property type="protein sequence ID" value="CDO67642.1"/>
    <property type="molecule type" value="Genomic_DNA"/>
</dbReference>
<gene>
    <name evidence="1" type="ORF">MCCS_00500</name>
</gene>
<dbReference type="AlphaFoldDB" id="A0A0D6DR68"/>
<keyword evidence="3" id="KW-1185">Reference proteome</keyword>
<accession>A0A1W7A7W1</accession>
<dbReference type="Proteomes" id="UP000194154">
    <property type="component" value="Chromosome"/>
</dbReference>
<dbReference type="GeneID" id="35294209"/>
<sequence length="103" mass="12210">MTHPSIWLRKVASQSPEVQKAFNDIIVPYCEYCWLNNGTSKFTLADFKKIDSFFNNLQPKHMRSLGILFSDFTKQYPHVFVYHEKNNQNHKIYSINSRNKLNP</sequence>
<dbReference type="KEGG" id="mcak:MCCS_00500"/>
<organism evidence="2">
    <name type="scientific">Macrococcoides canis</name>
    <dbReference type="NCBI Taxonomy" id="1855823"/>
    <lineage>
        <taxon>Bacteria</taxon>
        <taxon>Bacillati</taxon>
        <taxon>Bacillota</taxon>
        <taxon>Bacilli</taxon>
        <taxon>Bacillales</taxon>
        <taxon>Staphylococcaceae</taxon>
        <taxon>Macrococcoides</taxon>
    </lineage>
</organism>
<accession>A0A0D6DR68</accession>
<evidence type="ECO:0000313" key="1">
    <source>
        <dbReference type="EMBL" id="ARQ05722.1"/>
    </source>
</evidence>
<dbReference type="EMBL" id="CP021059">
    <property type="protein sequence ID" value="ARQ05722.1"/>
    <property type="molecule type" value="Genomic_DNA"/>
</dbReference>
<evidence type="ECO:0000313" key="3">
    <source>
        <dbReference type="Proteomes" id="UP000194154"/>
    </source>
</evidence>
<reference evidence="2" key="1">
    <citation type="journal article" date="2015" name="Antimicrob. Agents Chemother.">
        <title>First Staphylococcal Cassette Chromosome mec Containing a mecB-Carrying Gene Complex Independent of Transposon Tn6045 in a Macrococcus caseolyticus Isolate from a Canine Infection.</title>
        <authorList>
            <person name="Gomez-Sanz E."/>
            <person name="Schwendener S."/>
            <person name="Thomann A."/>
            <person name="Gobeli Brawand S."/>
            <person name="Perreten V."/>
        </authorList>
    </citation>
    <scope>NUCLEOTIDE SEQUENCE</scope>
    <source>
        <strain evidence="2">KM45013</strain>
    </source>
</reference>
<protein>
    <submittedName>
        <fullName evidence="2">Uncharacterized protein</fullName>
    </submittedName>
</protein>